<protein>
    <recommendedName>
        <fullName evidence="4">Fe2OG dioxygenase domain-containing protein</fullName>
    </recommendedName>
</protein>
<dbReference type="AlphaFoldDB" id="A0ABD3K6M2"/>
<sequence>MASEVPVIVFSQESMEPGTKSWTRACDEIVQALEHHGCFVAEYEDFPRELRDPIFGVAKELFDLPHETKVRSPSSAYSNGYIAKCPGTPLLEGLNIDGAEKLEAFEKLTALMWPSGNARFCKTAHSYAKEIAKVEKVVTRMVFEGYGVGKYCNSHFESTTYLLRILKYKKPGEDEGNINPIAHTDKTFLSILYPNDVRGLEVMTKDGEWVVFQPSPSSFMVMAGDACMGWSNGRIKACYHRTNVREDGSVRYALGVFSYNTGTIEIPKELIDQDHPQQFKSFNHLDFLRFYDKSQGRTKSQCLIKAYCGV</sequence>
<dbReference type="EMBL" id="JBJKBG010000006">
    <property type="protein sequence ID" value="KAL3735343.1"/>
    <property type="molecule type" value="Genomic_DNA"/>
</dbReference>
<name>A0ABD3K6M2_EUCGL</name>
<evidence type="ECO:0000256" key="1">
    <source>
        <dbReference type="ARBA" id="ARBA00022723"/>
    </source>
</evidence>
<dbReference type="Pfam" id="PF03171">
    <property type="entry name" value="2OG-FeII_Oxy"/>
    <property type="match status" value="1"/>
</dbReference>
<dbReference type="InterPro" id="IPR050231">
    <property type="entry name" value="Iron_ascorbate_oxido_reductase"/>
</dbReference>
<keyword evidence="2 3" id="KW-0408">Iron</keyword>
<dbReference type="Pfam" id="PF14226">
    <property type="entry name" value="DIOX_N"/>
    <property type="match status" value="1"/>
</dbReference>
<dbReference type="InterPro" id="IPR044861">
    <property type="entry name" value="IPNS-like_FE2OG_OXY"/>
</dbReference>
<gene>
    <name evidence="5" type="ORF">ACJRO7_024470</name>
</gene>
<comment type="caution">
    <text evidence="5">The sequence shown here is derived from an EMBL/GenBank/DDBJ whole genome shotgun (WGS) entry which is preliminary data.</text>
</comment>
<comment type="similarity">
    <text evidence="3">Belongs to the iron/ascorbate-dependent oxidoreductase family.</text>
</comment>
<proteinExistence type="inferred from homology"/>
<evidence type="ECO:0000313" key="6">
    <source>
        <dbReference type="Proteomes" id="UP001634007"/>
    </source>
</evidence>
<dbReference type="InterPro" id="IPR027443">
    <property type="entry name" value="IPNS-like_sf"/>
</dbReference>
<organism evidence="5 6">
    <name type="scientific">Eucalyptus globulus</name>
    <name type="common">Tasmanian blue gum</name>
    <dbReference type="NCBI Taxonomy" id="34317"/>
    <lineage>
        <taxon>Eukaryota</taxon>
        <taxon>Viridiplantae</taxon>
        <taxon>Streptophyta</taxon>
        <taxon>Embryophyta</taxon>
        <taxon>Tracheophyta</taxon>
        <taxon>Spermatophyta</taxon>
        <taxon>Magnoliopsida</taxon>
        <taxon>eudicotyledons</taxon>
        <taxon>Gunneridae</taxon>
        <taxon>Pentapetalae</taxon>
        <taxon>rosids</taxon>
        <taxon>malvids</taxon>
        <taxon>Myrtales</taxon>
        <taxon>Myrtaceae</taxon>
        <taxon>Myrtoideae</taxon>
        <taxon>Eucalypteae</taxon>
        <taxon>Eucalyptus</taxon>
    </lineage>
</organism>
<dbReference type="Proteomes" id="UP001634007">
    <property type="component" value="Unassembled WGS sequence"/>
</dbReference>
<evidence type="ECO:0000256" key="2">
    <source>
        <dbReference type="ARBA" id="ARBA00023004"/>
    </source>
</evidence>
<dbReference type="PANTHER" id="PTHR47990">
    <property type="entry name" value="2-OXOGLUTARATE (2OG) AND FE(II)-DEPENDENT OXYGENASE SUPERFAMILY PROTEIN-RELATED"/>
    <property type="match status" value="1"/>
</dbReference>
<dbReference type="InterPro" id="IPR005123">
    <property type="entry name" value="Oxoglu/Fe-dep_dioxygenase_dom"/>
</dbReference>
<accession>A0ABD3K6M2</accession>
<feature type="domain" description="Fe2OG dioxygenase" evidence="4">
    <location>
        <begin position="158"/>
        <end position="261"/>
    </location>
</feature>
<dbReference type="Gene3D" id="2.60.120.330">
    <property type="entry name" value="B-lactam Antibiotic, Isopenicillin N Synthase, Chain"/>
    <property type="match status" value="1"/>
</dbReference>
<evidence type="ECO:0000313" key="5">
    <source>
        <dbReference type="EMBL" id="KAL3735343.1"/>
    </source>
</evidence>
<dbReference type="SUPFAM" id="SSF51197">
    <property type="entry name" value="Clavaminate synthase-like"/>
    <property type="match status" value="1"/>
</dbReference>
<keyword evidence="3" id="KW-0560">Oxidoreductase</keyword>
<keyword evidence="1 3" id="KW-0479">Metal-binding</keyword>
<evidence type="ECO:0000259" key="4">
    <source>
        <dbReference type="PROSITE" id="PS51471"/>
    </source>
</evidence>
<dbReference type="GO" id="GO:0016491">
    <property type="term" value="F:oxidoreductase activity"/>
    <property type="evidence" value="ECO:0007669"/>
    <property type="project" value="UniProtKB-KW"/>
</dbReference>
<evidence type="ECO:0000256" key="3">
    <source>
        <dbReference type="RuleBase" id="RU003682"/>
    </source>
</evidence>
<reference evidence="5 6" key="1">
    <citation type="submission" date="2024-11" db="EMBL/GenBank/DDBJ databases">
        <title>Chromosome-level genome assembly of Eucalyptus globulus Labill. provides insights into its genome evolution.</title>
        <authorList>
            <person name="Li X."/>
        </authorList>
    </citation>
    <scope>NUCLEOTIDE SEQUENCE [LARGE SCALE GENOMIC DNA]</scope>
    <source>
        <strain evidence="5">CL2024</strain>
        <tissue evidence="5">Fresh tender leaves</tissue>
    </source>
</reference>
<keyword evidence="6" id="KW-1185">Reference proteome</keyword>
<dbReference type="PROSITE" id="PS51471">
    <property type="entry name" value="FE2OG_OXY"/>
    <property type="match status" value="1"/>
</dbReference>
<dbReference type="InterPro" id="IPR026992">
    <property type="entry name" value="DIOX_N"/>
</dbReference>
<dbReference type="GO" id="GO:0046872">
    <property type="term" value="F:metal ion binding"/>
    <property type="evidence" value="ECO:0007669"/>
    <property type="project" value="UniProtKB-KW"/>
</dbReference>